<evidence type="ECO:0000256" key="4">
    <source>
        <dbReference type="ARBA" id="ARBA00023136"/>
    </source>
</evidence>
<name>A0A8H4KZ96_9HYPO</name>
<dbReference type="EMBL" id="JAADYS010002171">
    <property type="protein sequence ID" value="KAF4459441.1"/>
    <property type="molecule type" value="Genomic_DNA"/>
</dbReference>
<evidence type="ECO:0000256" key="5">
    <source>
        <dbReference type="ARBA" id="ARBA00038359"/>
    </source>
</evidence>
<keyword evidence="3 7" id="KW-1133">Transmembrane helix</keyword>
<dbReference type="Pfam" id="PF20684">
    <property type="entry name" value="Fung_rhodopsin"/>
    <property type="match status" value="1"/>
</dbReference>
<evidence type="ECO:0000313" key="10">
    <source>
        <dbReference type="Proteomes" id="UP000554235"/>
    </source>
</evidence>
<proteinExistence type="inferred from homology"/>
<dbReference type="InterPro" id="IPR052337">
    <property type="entry name" value="SAT4-like"/>
</dbReference>
<evidence type="ECO:0000256" key="3">
    <source>
        <dbReference type="ARBA" id="ARBA00022989"/>
    </source>
</evidence>
<keyword evidence="4 7" id="KW-0472">Membrane</keyword>
<feature type="domain" description="Rhodopsin" evidence="8">
    <location>
        <begin position="33"/>
        <end position="289"/>
    </location>
</feature>
<feature type="transmembrane region" description="Helical" evidence="7">
    <location>
        <begin position="190"/>
        <end position="214"/>
    </location>
</feature>
<dbReference type="Proteomes" id="UP000554235">
    <property type="component" value="Unassembled WGS sequence"/>
</dbReference>
<evidence type="ECO:0000256" key="7">
    <source>
        <dbReference type="SAM" id="Phobius"/>
    </source>
</evidence>
<evidence type="ECO:0000256" key="6">
    <source>
        <dbReference type="SAM" id="MobiDB-lite"/>
    </source>
</evidence>
<dbReference type="InterPro" id="IPR049326">
    <property type="entry name" value="Rhodopsin_dom_fungi"/>
</dbReference>
<keyword evidence="10" id="KW-1185">Reference proteome</keyword>
<dbReference type="OrthoDB" id="444631at2759"/>
<organism evidence="9 10">
    <name type="scientific">Fusarium albosuccineum</name>
    <dbReference type="NCBI Taxonomy" id="1237068"/>
    <lineage>
        <taxon>Eukaryota</taxon>
        <taxon>Fungi</taxon>
        <taxon>Dikarya</taxon>
        <taxon>Ascomycota</taxon>
        <taxon>Pezizomycotina</taxon>
        <taxon>Sordariomycetes</taxon>
        <taxon>Hypocreomycetidae</taxon>
        <taxon>Hypocreales</taxon>
        <taxon>Nectriaceae</taxon>
        <taxon>Fusarium</taxon>
        <taxon>Fusarium decemcellulare species complex</taxon>
    </lineage>
</organism>
<comment type="similarity">
    <text evidence="5">Belongs to the SAT4 family.</text>
</comment>
<dbReference type="AlphaFoldDB" id="A0A8H4KZ96"/>
<comment type="caution">
    <text evidence="9">The sequence shown here is derived from an EMBL/GenBank/DDBJ whole genome shotgun (WGS) entry which is preliminary data.</text>
</comment>
<feature type="transmembrane region" description="Helical" evidence="7">
    <location>
        <begin position="148"/>
        <end position="170"/>
    </location>
</feature>
<feature type="transmembrane region" description="Helical" evidence="7">
    <location>
        <begin position="110"/>
        <end position="136"/>
    </location>
</feature>
<feature type="transmembrane region" description="Helical" evidence="7">
    <location>
        <begin position="262"/>
        <end position="285"/>
    </location>
</feature>
<evidence type="ECO:0000313" key="9">
    <source>
        <dbReference type="EMBL" id="KAF4459441.1"/>
    </source>
</evidence>
<keyword evidence="2 7" id="KW-0812">Transmembrane</keyword>
<feature type="transmembrane region" description="Helical" evidence="7">
    <location>
        <begin position="67"/>
        <end position="90"/>
    </location>
</feature>
<protein>
    <submittedName>
        <fullName evidence="9">Integral membrane</fullName>
    </submittedName>
</protein>
<dbReference type="PANTHER" id="PTHR33048">
    <property type="entry name" value="PTH11-LIKE INTEGRAL MEMBRANE PROTEIN (AFU_ORTHOLOGUE AFUA_5G11245)"/>
    <property type="match status" value="1"/>
</dbReference>
<feature type="transmembrane region" description="Helical" evidence="7">
    <location>
        <begin position="15"/>
        <end position="35"/>
    </location>
</feature>
<evidence type="ECO:0000256" key="1">
    <source>
        <dbReference type="ARBA" id="ARBA00004141"/>
    </source>
</evidence>
<feature type="compositionally biased region" description="Polar residues" evidence="6">
    <location>
        <begin position="353"/>
        <end position="363"/>
    </location>
</feature>
<accession>A0A8H4KZ96</accession>
<evidence type="ECO:0000256" key="2">
    <source>
        <dbReference type="ARBA" id="ARBA00022692"/>
    </source>
</evidence>
<sequence length="373" mass="41992">MEREYIPMVPKARDALIAISFLWVIFAIVVFLRLLGRIRGIGLGVDDILAAVALVCHYDSLTRMDIILTLTQVLSGSTIGMNAAVFVSGVGYNFDPESPVYPKLLNNMEYILMVTFAFTLIYLWALAALKLSQLFFYLRAFSIQLRTWIYAVIGIVVAWALTFTFVFIFLCHPVEQQWTLQRIGRCLDQILVLKCIIMTNVVTDLFIVILPIWTVWNLQMRRTEKVAVIACFALGLACCVIGIVRFWQIYVIDLIGNLTGTSLTTFMLCTVELMLAGLCINIPMLRPFYLRCRAKYKSSQATSSTDQSFSKGSRKGNLVPEPAMGHHTAWIELSDKDQETGSNDDAGSERKLTQQPPSASIQVSKRWDVARDS</sequence>
<feature type="region of interest" description="Disordered" evidence="6">
    <location>
        <begin position="330"/>
        <end position="373"/>
    </location>
</feature>
<reference evidence="9 10" key="1">
    <citation type="submission" date="2020-01" db="EMBL/GenBank/DDBJ databases">
        <title>Identification and distribution of gene clusters putatively required for synthesis of sphingolipid metabolism inhibitors in phylogenetically diverse species of the filamentous fungus Fusarium.</title>
        <authorList>
            <person name="Kim H.-S."/>
            <person name="Busman M."/>
            <person name="Brown D.W."/>
            <person name="Divon H."/>
            <person name="Uhlig S."/>
            <person name="Proctor R.H."/>
        </authorList>
    </citation>
    <scope>NUCLEOTIDE SEQUENCE [LARGE SCALE GENOMIC DNA]</scope>
    <source>
        <strain evidence="9 10">NRRL 20459</strain>
    </source>
</reference>
<evidence type="ECO:0000259" key="8">
    <source>
        <dbReference type="Pfam" id="PF20684"/>
    </source>
</evidence>
<feature type="transmembrane region" description="Helical" evidence="7">
    <location>
        <begin position="226"/>
        <end position="250"/>
    </location>
</feature>
<dbReference type="PANTHER" id="PTHR33048:SF47">
    <property type="entry name" value="INTEGRAL MEMBRANE PROTEIN-RELATED"/>
    <property type="match status" value="1"/>
</dbReference>
<dbReference type="GO" id="GO:0016020">
    <property type="term" value="C:membrane"/>
    <property type="evidence" value="ECO:0007669"/>
    <property type="project" value="UniProtKB-SubCell"/>
</dbReference>
<gene>
    <name evidence="9" type="ORF">FALBO_13793</name>
</gene>
<comment type="subcellular location">
    <subcellularLocation>
        <location evidence="1">Membrane</location>
        <topology evidence="1">Multi-pass membrane protein</topology>
    </subcellularLocation>
</comment>